<dbReference type="AlphaFoldDB" id="A0A5M8RJF1"/>
<dbReference type="Proteomes" id="UP000324326">
    <property type="component" value="Unassembled WGS sequence"/>
</dbReference>
<sequence length="118" mass="13822">MYFKCDYHEETAIKLMNQLGFKRIEDNREYGSFCYLASATYKYEGLKKVVDEEGIDLDTLEQQMLVYSPSEMAMIRFGLQLFNSNIDDITIPDLMMSLDDENCQVVLSAIKFRFNIKQ</sequence>
<reference evidence="1 2" key="1">
    <citation type="submission" date="2018-08" db="EMBL/GenBank/DDBJ databases">
        <title>Bacillus phenotypic plasticity.</title>
        <authorList>
            <person name="Hurtado E."/>
        </authorList>
    </citation>
    <scope>NUCLEOTIDE SEQUENCE [LARGE SCALE GENOMIC DNA]</scope>
    <source>
        <strain evidence="1 2">427</strain>
    </source>
</reference>
<dbReference type="RefSeq" id="WP_150150044.1">
    <property type="nucleotide sequence ID" value="NZ_QSND01000007.1"/>
</dbReference>
<name>A0A5M8RJF1_9BACI</name>
<evidence type="ECO:0000313" key="1">
    <source>
        <dbReference type="EMBL" id="KAA6446974.1"/>
    </source>
</evidence>
<accession>A0A5M8RJF1</accession>
<gene>
    <name evidence="1" type="ORF">DX927_23300</name>
</gene>
<proteinExistence type="predicted"/>
<organism evidence="1 2">
    <name type="scientific">Bacillus swezeyi</name>
    <dbReference type="NCBI Taxonomy" id="1925020"/>
    <lineage>
        <taxon>Bacteria</taxon>
        <taxon>Bacillati</taxon>
        <taxon>Bacillota</taxon>
        <taxon>Bacilli</taxon>
        <taxon>Bacillales</taxon>
        <taxon>Bacillaceae</taxon>
        <taxon>Bacillus</taxon>
    </lineage>
</organism>
<comment type="caution">
    <text evidence="1">The sequence shown here is derived from an EMBL/GenBank/DDBJ whole genome shotgun (WGS) entry which is preliminary data.</text>
</comment>
<protein>
    <submittedName>
        <fullName evidence="1">Uncharacterized protein</fullName>
    </submittedName>
</protein>
<evidence type="ECO:0000313" key="2">
    <source>
        <dbReference type="Proteomes" id="UP000324326"/>
    </source>
</evidence>
<dbReference type="EMBL" id="QSND01000007">
    <property type="protein sequence ID" value="KAA6446974.1"/>
    <property type="molecule type" value="Genomic_DNA"/>
</dbReference>